<dbReference type="Proteomes" id="UP000789759">
    <property type="component" value="Unassembled WGS sequence"/>
</dbReference>
<protein>
    <submittedName>
        <fullName evidence="1">17096_t:CDS:1</fullName>
    </submittedName>
</protein>
<comment type="caution">
    <text evidence="1">The sequence shown here is derived from an EMBL/GenBank/DDBJ whole genome shotgun (WGS) entry which is preliminary data.</text>
</comment>
<keyword evidence="2" id="KW-1185">Reference proteome</keyword>
<dbReference type="EMBL" id="CAJVQA010000102">
    <property type="protein sequence ID" value="CAG8455882.1"/>
    <property type="molecule type" value="Genomic_DNA"/>
</dbReference>
<organism evidence="1 2">
    <name type="scientific">Cetraspora pellucida</name>
    <dbReference type="NCBI Taxonomy" id="1433469"/>
    <lineage>
        <taxon>Eukaryota</taxon>
        <taxon>Fungi</taxon>
        <taxon>Fungi incertae sedis</taxon>
        <taxon>Mucoromycota</taxon>
        <taxon>Glomeromycotina</taxon>
        <taxon>Glomeromycetes</taxon>
        <taxon>Diversisporales</taxon>
        <taxon>Gigasporaceae</taxon>
        <taxon>Cetraspora</taxon>
    </lineage>
</organism>
<dbReference type="AlphaFoldDB" id="A0A9N8VMF4"/>
<dbReference type="OrthoDB" id="2401299at2759"/>
<accession>A0A9N8VMF4</accession>
<proteinExistence type="predicted"/>
<reference evidence="1" key="1">
    <citation type="submission" date="2021-06" db="EMBL/GenBank/DDBJ databases">
        <authorList>
            <person name="Kallberg Y."/>
            <person name="Tangrot J."/>
            <person name="Rosling A."/>
        </authorList>
    </citation>
    <scope>NUCLEOTIDE SEQUENCE</scope>
    <source>
        <strain evidence="1">FL966</strain>
    </source>
</reference>
<name>A0A9N8VMF4_9GLOM</name>
<evidence type="ECO:0000313" key="2">
    <source>
        <dbReference type="Proteomes" id="UP000789759"/>
    </source>
</evidence>
<gene>
    <name evidence="1" type="ORF">CPELLU_LOCUS385</name>
</gene>
<sequence>MFPELSQPKTYDKLLPKLSLAMHKMCQSHIVQEKESKSDEWFSSLQYLHCNINDLLITNFFLDSMSKFRGVNDTTINALRWKANKPSDFAIKGNSKHIFESLGWYTDMLISVKDKDDKIVTATENFACINNEVNKSEQQVSDMYDELKNQLVCANQDQEIGIECGNQLFNKCSVLDKDNKYIQHDLKQSNKDKEKLSKYTFQLIDKVKRLCSELDNLTFQITCKDISLKESKIKIKDLLTRSMKKILESKLELAQKDAFSTQKEICLDALCSASQKTKNILDPVIRKGTEKNMQNIDKANKHVVSHCQFHLASPTWPFRMIVTGKSRSGDRRYISCDNLIVCGYHPDEPKWAFVRYMYSIISKDPKAPYYENIRFSYILPEKIPSVKAFSSKQILFNSGSSYEDVSKIICRYTDDVKNASIVINCYLYKGKFIVFNLDRPEDNPLAIRLRFDILLDLQKEIELQQKCKIKNILLAKPTL</sequence>
<evidence type="ECO:0000313" key="1">
    <source>
        <dbReference type="EMBL" id="CAG8455882.1"/>
    </source>
</evidence>